<dbReference type="Proteomes" id="UP000694925">
    <property type="component" value="Unplaced"/>
</dbReference>
<dbReference type="Gene3D" id="2.30.42.10">
    <property type="match status" value="1"/>
</dbReference>
<dbReference type="PANTHER" id="PTHR47644">
    <property type="entry name" value="AGAP008221-PA"/>
    <property type="match status" value="1"/>
</dbReference>
<dbReference type="InterPro" id="IPR011993">
    <property type="entry name" value="PH-like_dom_sf"/>
</dbReference>
<dbReference type="RefSeq" id="XP_017891006.2">
    <property type="nucleotide sequence ID" value="XM_018035517.2"/>
</dbReference>
<dbReference type="InterPro" id="IPR001478">
    <property type="entry name" value="PDZ"/>
</dbReference>
<dbReference type="SUPFAM" id="SSF50156">
    <property type="entry name" value="PDZ domain-like"/>
    <property type="match status" value="1"/>
</dbReference>
<organism evidence="3 4">
    <name type="scientific">Ceratina calcarata</name>
    <dbReference type="NCBI Taxonomy" id="156304"/>
    <lineage>
        <taxon>Eukaryota</taxon>
        <taxon>Metazoa</taxon>
        <taxon>Ecdysozoa</taxon>
        <taxon>Arthropoda</taxon>
        <taxon>Hexapoda</taxon>
        <taxon>Insecta</taxon>
        <taxon>Pterygota</taxon>
        <taxon>Neoptera</taxon>
        <taxon>Endopterygota</taxon>
        <taxon>Hymenoptera</taxon>
        <taxon>Apocrita</taxon>
        <taxon>Aculeata</taxon>
        <taxon>Apoidea</taxon>
        <taxon>Anthophila</taxon>
        <taxon>Apidae</taxon>
        <taxon>Ceratina</taxon>
        <taxon>Zadontomerus</taxon>
    </lineage>
</organism>
<proteinExistence type="predicted"/>
<dbReference type="PANTHER" id="PTHR47644:SF1">
    <property type="entry name" value="PDZ DOMAIN-CONTAINING PROTEIN"/>
    <property type="match status" value="1"/>
</dbReference>
<sequence length="146" mass="16223">FTESDKRVVVRREAGGEFGFRIHGSKPVVVSAIEPDTPAETSGLEVGDIIMSVNGKSVMDAIHSEVVLLAHSGTDVLELEVARTCNVLAPRVAKSREGTEETPIASGYLWRKSATSSNTDKWVRRWFKLRRDNCLYYYKTDAVSTF</sequence>
<dbReference type="Gene3D" id="2.30.29.30">
    <property type="entry name" value="Pleckstrin-homology domain (PH domain)/Phosphotyrosine-binding domain (PTB)"/>
    <property type="match status" value="1"/>
</dbReference>
<keyword evidence="3" id="KW-1185">Reference proteome</keyword>
<evidence type="ECO:0000313" key="3">
    <source>
        <dbReference type="Proteomes" id="UP000694925"/>
    </source>
</evidence>
<feature type="domain" description="PDZ" evidence="2">
    <location>
        <begin position="7"/>
        <end position="85"/>
    </location>
</feature>
<dbReference type="GeneID" id="108631530"/>
<dbReference type="AlphaFoldDB" id="A0AAJ7JEW9"/>
<gene>
    <name evidence="4" type="primary">LOC108631530</name>
</gene>
<accession>A0AAJ7JEW9</accession>
<dbReference type="Pfam" id="PF00595">
    <property type="entry name" value="PDZ"/>
    <property type="match status" value="1"/>
</dbReference>
<evidence type="ECO:0000259" key="1">
    <source>
        <dbReference type="PROSITE" id="PS50003"/>
    </source>
</evidence>
<dbReference type="PROSITE" id="PS50003">
    <property type="entry name" value="PH_DOMAIN"/>
    <property type="match status" value="1"/>
</dbReference>
<dbReference type="KEGG" id="ccal:108631530"/>
<dbReference type="InterPro" id="IPR001849">
    <property type="entry name" value="PH_domain"/>
</dbReference>
<evidence type="ECO:0000259" key="2">
    <source>
        <dbReference type="PROSITE" id="PS50106"/>
    </source>
</evidence>
<reference evidence="4" key="1">
    <citation type="submission" date="2025-08" db="UniProtKB">
        <authorList>
            <consortium name="RefSeq"/>
        </authorList>
    </citation>
    <scope>IDENTIFICATION</scope>
    <source>
        <tissue evidence="4">Whole body</tissue>
    </source>
</reference>
<dbReference type="CDD" id="cd00136">
    <property type="entry name" value="PDZ_canonical"/>
    <property type="match status" value="1"/>
</dbReference>
<evidence type="ECO:0000313" key="4">
    <source>
        <dbReference type="RefSeq" id="XP_017891006.2"/>
    </source>
</evidence>
<dbReference type="PROSITE" id="PS50106">
    <property type="entry name" value="PDZ"/>
    <property type="match status" value="1"/>
</dbReference>
<name>A0AAJ7JEW9_9HYME</name>
<protein>
    <submittedName>
        <fullName evidence="4">Na(+)/H(+) exchange regulatory cofactor NHE-RF1-like</fullName>
    </submittedName>
</protein>
<feature type="non-terminal residue" evidence="4">
    <location>
        <position position="1"/>
    </location>
</feature>
<dbReference type="SUPFAM" id="SSF50729">
    <property type="entry name" value="PH domain-like"/>
    <property type="match status" value="1"/>
</dbReference>
<dbReference type="SMART" id="SM00228">
    <property type="entry name" value="PDZ"/>
    <property type="match status" value="1"/>
</dbReference>
<feature type="domain" description="PH" evidence="1">
    <location>
        <begin position="102"/>
        <end position="146"/>
    </location>
</feature>
<dbReference type="InterPro" id="IPR036034">
    <property type="entry name" value="PDZ_sf"/>
</dbReference>